<accession>A0A0F9WWA7</accession>
<dbReference type="AlphaFoldDB" id="A0A0F9WWA7"/>
<gene>
    <name evidence="1" type="ORF">LCGC14_0226290</name>
</gene>
<name>A0A0F9WWA7_9ZZZZ</name>
<evidence type="ECO:0000313" key="1">
    <source>
        <dbReference type="EMBL" id="KKN90686.1"/>
    </source>
</evidence>
<dbReference type="EMBL" id="LAZR01000108">
    <property type="protein sequence ID" value="KKN90686.1"/>
    <property type="molecule type" value="Genomic_DNA"/>
</dbReference>
<organism evidence="1">
    <name type="scientific">marine sediment metagenome</name>
    <dbReference type="NCBI Taxonomy" id="412755"/>
    <lineage>
        <taxon>unclassified sequences</taxon>
        <taxon>metagenomes</taxon>
        <taxon>ecological metagenomes</taxon>
    </lineage>
</organism>
<proteinExistence type="predicted"/>
<reference evidence="1" key="1">
    <citation type="journal article" date="2015" name="Nature">
        <title>Complex archaea that bridge the gap between prokaryotes and eukaryotes.</title>
        <authorList>
            <person name="Spang A."/>
            <person name="Saw J.H."/>
            <person name="Jorgensen S.L."/>
            <person name="Zaremba-Niedzwiedzka K."/>
            <person name="Martijn J."/>
            <person name="Lind A.E."/>
            <person name="van Eijk R."/>
            <person name="Schleper C."/>
            <person name="Guy L."/>
            <person name="Ettema T.J."/>
        </authorList>
    </citation>
    <scope>NUCLEOTIDE SEQUENCE</scope>
</reference>
<comment type="caution">
    <text evidence="1">The sequence shown here is derived from an EMBL/GenBank/DDBJ whole genome shotgun (WGS) entry which is preliminary data.</text>
</comment>
<protein>
    <submittedName>
        <fullName evidence="1">Uncharacterized protein</fullName>
    </submittedName>
</protein>
<sequence length="168" mass="19104">MGSGLSAVKVFNPPKGPFEKYALILVSEDQRLRSEQIVRQEELVGMLGDRPEGYIPEEFLIVWAAGRYPELRFWLTMHTSNFGMDSPVSRAVRVGPAGKLKPGQGLWGYERDETTRWVGNEIELGKLTWFTEDDNKRTTRIVLRALREGDPVPPLAEILYVDTLRTGR</sequence>